<keyword evidence="3" id="KW-1185">Reference proteome</keyword>
<gene>
    <name evidence="2" type="ORF">K450DRAFT_219114</name>
</gene>
<name>A0AAD5EIY6_UMBRA</name>
<proteinExistence type="predicted"/>
<keyword evidence="1" id="KW-0812">Transmembrane</keyword>
<dbReference type="EMBL" id="MU620893">
    <property type="protein sequence ID" value="KAI8584287.1"/>
    <property type="molecule type" value="Genomic_DNA"/>
</dbReference>
<dbReference type="GeneID" id="75910660"/>
<organism evidence="2 3">
    <name type="scientific">Umbelopsis ramanniana AG</name>
    <dbReference type="NCBI Taxonomy" id="1314678"/>
    <lineage>
        <taxon>Eukaryota</taxon>
        <taxon>Fungi</taxon>
        <taxon>Fungi incertae sedis</taxon>
        <taxon>Mucoromycota</taxon>
        <taxon>Mucoromycotina</taxon>
        <taxon>Umbelopsidomycetes</taxon>
        <taxon>Umbelopsidales</taxon>
        <taxon>Umbelopsidaceae</taxon>
        <taxon>Umbelopsis</taxon>
    </lineage>
</organism>
<reference evidence="2" key="1">
    <citation type="submission" date="2021-06" db="EMBL/GenBank/DDBJ databases">
        <authorList>
            <consortium name="DOE Joint Genome Institute"/>
            <person name="Mondo S.J."/>
            <person name="Amses K.R."/>
            <person name="Simmons D.R."/>
            <person name="Longcore J.E."/>
            <person name="Seto K."/>
            <person name="Alves G.H."/>
            <person name="Bonds A.E."/>
            <person name="Quandt C.A."/>
            <person name="Davis W.J."/>
            <person name="Chang Y."/>
            <person name="Letcher P.M."/>
            <person name="Powell M.J."/>
            <person name="Kuo A."/>
            <person name="Labutti K."/>
            <person name="Pangilinan J."/>
            <person name="Andreopoulos W."/>
            <person name="Tritt A."/>
            <person name="Riley R."/>
            <person name="Hundley H."/>
            <person name="Johnson J."/>
            <person name="Lipzen A."/>
            <person name="Barry K."/>
            <person name="Berbee M.L."/>
            <person name="Buchler N.E."/>
            <person name="Grigoriev I.V."/>
            <person name="Spatafora J.W."/>
            <person name="Stajich J.E."/>
            <person name="James T.Y."/>
        </authorList>
    </citation>
    <scope>NUCLEOTIDE SEQUENCE</scope>
    <source>
        <strain evidence="2">AG</strain>
    </source>
</reference>
<dbReference type="AlphaFoldDB" id="A0AAD5EIY6"/>
<dbReference type="RefSeq" id="XP_051449291.1">
    <property type="nucleotide sequence ID" value="XM_051585312.1"/>
</dbReference>
<evidence type="ECO:0000313" key="3">
    <source>
        <dbReference type="Proteomes" id="UP001206595"/>
    </source>
</evidence>
<sequence>MIKMTTIILNYHCVVSLHSNSYQPCLTTVILPALFSVYHDYILSTIILTIYLAYFFRCDPTFFYKIIKATFFDDHSILFGVNSGKVTHTSSLGQRVHCQKAMG</sequence>
<evidence type="ECO:0000313" key="2">
    <source>
        <dbReference type="EMBL" id="KAI8584287.1"/>
    </source>
</evidence>
<keyword evidence="1" id="KW-1133">Transmembrane helix</keyword>
<evidence type="ECO:0000256" key="1">
    <source>
        <dbReference type="SAM" id="Phobius"/>
    </source>
</evidence>
<comment type="caution">
    <text evidence="2">The sequence shown here is derived from an EMBL/GenBank/DDBJ whole genome shotgun (WGS) entry which is preliminary data.</text>
</comment>
<reference evidence="2" key="2">
    <citation type="journal article" date="2022" name="Proc. Natl. Acad. Sci. U.S.A.">
        <title>Diploid-dominant life cycles characterize the early evolution of Fungi.</title>
        <authorList>
            <person name="Amses K.R."/>
            <person name="Simmons D.R."/>
            <person name="Longcore J.E."/>
            <person name="Mondo S.J."/>
            <person name="Seto K."/>
            <person name="Jeronimo G.H."/>
            <person name="Bonds A.E."/>
            <person name="Quandt C.A."/>
            <person name="Davis W.J."/>
            <person name="Chang Y."/>
            <person name="Federici B.A."/>
            <person name="Kuo A."/>
            <person name="LaButti K."/>
            <person name="Pangilinan J."/>
            <person name="Andreopoulos W."/>
            <person name="Tritt A."/>
            <person name="Riley R."/>
            <person name="Hundley H."/>
            <person name="Johnson J."/>
            <person name="Lipzen A."/>
            <person name="Barry K."/>
            <person name="Lang B.F."/>
            <person name="Cuomo C.A."/>
            <person name="Buchler N.E."/>
            <person name="Grigoriev I.V."/>
            <person name="Spatafora J.W."/>
            <person name="Stajich J.E."/>
            <person name="James T.Y."/>
        </authorList>
    </citation>
    <scope>NUCLEOTIDE SEQUENCE</scope>
    <source>
        <strain evidence="2">AG</strain>
    </source>
</reference>
<feature type="transmembrane region" description="Helical" evidence="1">
    <location>
        <begin position="38"/>
        <end position="56"/>
    </location>
</feature>
<keyword evidence="1" id="KW-0472">Membrane</keyword>
<dbReference type="Proteomes" id="UP001206595">
    <property type="component" value="Unassembled WGS sequence"/>
</dbReference>
<protein>
    <submittedName>
        <fullName evidence="2">Uncharacterized protein</fullName>
    </submittedName>
</protein>
<accession>A0AAD5EIY6</accession>